<dbReference type="Gene3D" id="3.30.70.260">
    <property type="match status" value="1"/>
</dbReference>
<dbReference type="EMBL" id="BAABFL010000065">
    <property type="protein sequence ID" value="GAA4648392.1"/>
    <property type="molecule type" value="Genomic_DNA"/>
</dbReference>
<evidence type="ECO:0000259" key="8">
    <source>
        <dbReference type="Pfam" id="PF03775"/>
    </source>
</evidence>
<gene>
    <name evidence="6 10" type="primary">minC</name>
    <name evidence="10" type="ORF">GCM10023116_06590</name>
</gene>
<keyword evidence="11" id="KW-1185">Reference proteome</keyword>
<feature type="domain" description="Septum formation inhibitor MinC N-terminal" evidence="9">
    <location>
        <begin position="1"/>
        <end position="67"/>
    </location>
</feature>
<feature type="domain" description="Septum formation inhibitor MinC C-terminal" evidence="8">
    <location>
        <begin position="159"/>
        <end position="258"/>
    </location>
</feature>
<evidence type="ECO:0000256" key="6">
    <source>
        <dbReference type="HAMAP-Rule" id="MF_00267"/>
    </source>
</evidence>
<dbReference type="InterPro" id="IPR016098">
    <property type="entry name" value="CAP/MinC_C"/>
</dbReference>
<evidence type="ECO:0000256" key="7">
    <source>
        <dbReference type="SAM" id="MobiDB-lite"/>
    </source>
</evidence>
<feature type="region of interest" description="Disordered" evidence="7">
    <location>
        <begin position="124"/>
        <end position="157"/>
    </location>
</feature>
<evidence type="ECO:0000313" key="10">
    <source>
        <dbReference type="EMBL" id="GAA4648392.1"/>
    </source>
</evidence>
<dbReference type="InterPro" id="IPR013033">
    <property type="entry name" value="MinC"/>
</dbReference>
<dbReference type="InterPro" id="IPR005526">
    <property type="entry name" value="Septum_form_inhib_MinC_C"/>
</dbReference>
<keyword evidence="3 6" id="KW-0717">Septation</keyword>
<reference evidence="11" key="1">
    <citation type="journal article" date="2019" name="Int. J. Syst. Evol. Microbiol.">
        <title>The Global Catalogue of Microorganisms (GCM) 10K type strain sequencing project: providing services to taxonomists for standard genome sequencing and annotation.</title>
        <authorList>
            <consortium name="The Broad Institute Genomics Platform"/>
            <consortium name="The Broad Institute Genome Sequencing Center for Infectious Disease"/>
            <person name="Wu L."/>
            <person name="Ma J."/>
        </authorList>
    </citation>
    <scope>NUCLEOTIDE SEQUENCE [LARGE SCALE GENOMIC DNA]</scope>
    <source>
        <strain evidence="11">JCM 17805</strain>
    </source>
</reference>
<comment type="function">
    <text evidence="5 6">Cell division inhibitor that blocks the formation of polar Z ring septums. Rapidly oscillates between the poles of the cell to destabilize FtsZ filaments that have formed before they mature into polar Z rings. Prevents FtsZ polymerization.</text>
</comment>
<dbReference type="InterPro" id="IPR036145">
    <property type="entry name" value="MinC_C_sf"/>
</dbReference>
<proteinExistence type="inferred from homology"/>
<keyword evidence="2 6" id="KW-0132">Cell division</keyword>
<dbReference type="SUPFAM" id="SSF63848">
    <property type="entry name" value="Cell-division inhibitor MinC, C-terminal domain"/>
    <property type="match status" value="1"/>
</dbReference>
<accession>A0ABP8V0M5</accession>
<dbReference type="InterPro" id="IPR007874">
    <property type="entry name" value="MinC_N"/>
</dbReference>
<dbReference type="Proteomes" id="UP001500604">
    <property type="component" value="Unassembled WGS sequence"/>
</dbReference>
<comment type="subunit">
    <text evidence="6">Interacts with MinD and FtsZ.</text>
</comment>
<evidence type="ECO:0000313" key="11">
    <source>
        <dbReference type="Proteomes" id="UP001500604"/>
    </source>
</evidence>
<evidence type="ECO:0000256" key="4">
    <source>
        <dbReference type="ARBA" id="ARBA00023306"/>
    </source>
</evidence>
<comment type="caution">
    <text evidence="10">The sequence shown here is derived from an EMBL/GenBank/DDBJ whole genome shotgun (WGS) entry which is preliminary data.</text>
</comment>
<dbReference type="NCBIfam" id="TIGR01222">
    <property type="entry name" value="minC"/>
    <property type="match status" value="1"/>
</dbReference>
<dbReference type="Gene3D" id="2.160.20.70">
    <property type="match status" value="1"/>
</dbReference>
<keyword evidence="4 6" id="KW-0131">Cell cycle</keyword>
<evidence type="ECO:0000259" key="9">
    <source>
        <dbReference type="Pfam" id="PF05209"/>
    </source>
</evidence>
<organism evidence="10 11">
    <name type="scientific">Kistimonas scapharcae</name>
    <dbReference type="NCBI Taxonomy" id="1036133"/>
    <lineage>
        <taxon>Bacteria</taxon>
        <taxon>Pseudomonadati</taxon>
        <taxon>Pseudomonadota</taxon>
        <taxon>Gammaproteobacteria</taxon>
        <taxon>Oceanospirillales</taxon>
        <taxon>Endozoicomonadaceae</taxon>
        <taxon>Kistimonas</taxon>
    </lineage>
</organism>
<dbReference type="Pfam" id="PF05209">
    <property type="entry name" value="MinC_N"/>
    <property type="match status" value="1"/>
</dbReference>
<evidence type="ECO:0000256" key="2">
    <source>
        <dbReference type="ARBA" id="ARBA00022618"/>
    </source>
</evidence>
<sequence length="261" mass="28152">MVTLMTLELFHFSEIEFRAQLQTLVAQAPRFFENTPVVLALERLSNSSNTPDFDHIRSLCAGFGINIFAIRGGSHTLQQAAANAGLACLPAQKGNIVKRKLNPTTVPAKEAPSASILPMTQGELPLDQQPAEGTPESNQKTAGDDSSKQLAKAAPTTRIITHPVRSGQQIYHPGELIILAPVGAGAEILADGNIHVYGPLRGRALAGVNGNNKAHIFCQHFEAELISINGRFKPAGTIDEKYWKSAVHAWLDEDSLCFEAL</sequence>
<evidence type="ECO:0000256" key="3">
    <source>
        <dbReference type="ARBA" id="ARBA00023210"/>
    </source>
</evidence>
<evidence type="ECO:0000256" key="5">
    <source>
        <dbReference type="ARBA" id="ARBA00025606"/>
    </source>
</evidence>
<comment type="similarity">
    <text evidence="1 6">Belongs to the MinC family.</text>
</comment>
<dbReference type="HAMAP" id="MF_00267">
    <property type="entry name" value="MinC"/>
    <property type="match status" value="1"/>
</dbReference>
<dbReference type="PANTHER" id="PTHR34108:SF1">
    <property type="entry name" value="SEPTUM SITE-DETERMINING PROTEIN MINC"/>
    <property type="match status" value="1"/>
</dbReference>
<dbReference type="PANTHER" id="PTHR34108">
    <property type="entry name" value="SEPTUM SITE-DETERMINING PROTEIN MINC"/>
    <property type="match status" value="1"/>
</dbReference>
<evidence type="ECO:0000256" key="1">
    <source>
        <dbReference type="ARBA" id="ARBA00006291"/>
    </source>
</evidence>
<protein>
    <recommendedName>
        <fullName evidence="6">Probable septum site-determining protein MinC</fullName>
    </recommendedName>
</protein>
<dbReference type="Pfam" id="PF03775">
    <property type="entry name" value="MinC_C"/>
    <property type="match status" value="1"/>
</dbReference>
<name>A0ABP8V0M5_9GAMM</name>